<keyword evidence="3" id="KW-0597">Phosphoprotein</keyword>
<keyword evidence="7" id="KW-0539">Nucleus</keyword>
<evidence type="ECO:0000256" key="11">
    <source>
        <dbReference type="SAM" id="MobiDB-lite"/>
    </source>
</evidence>
<evidence type="ECO:0000256" key="9">
    <source>
        <dbReference type="ARBA" id="ARBA00061550"/>
    </source>
</evidence>
<evidence type="ECO:0000256" key="8">
    <source>
        <dbReference type="ARBA" id="ARBA00054167"/>
    </source>
</evidence>
<keyword evidence="13" id="KW-1185">Reference proteome</keyword>
<evidence type="ECO:0000256" key="2">
    <source>
        <dbReference type="ARBA" id="ARBA00022499"/>
    </source>
</evidence>
<dbReference type="CDD" id="cd00403">
    <property type="entry name" value="Ribosomal_L1"/>
    <property type="match status" value="1"/>
</dbReference>
<evidence type="ECO:0000256" key="6">
    <source>
        <dbReference type="ARBA" id="ARBA00023054"/>
    </source>
</evidence>
<dbReference type="AlphaFoldDB" id="A0A4S4MW50"/>
<dbReference type="SUPFAM" id="SSF56808">
    <property type="entry name" value="Ribosomal protein L1"/>
    <property type="match status" value="1"/>
</dbReference>
<evidence type="ECO:0000256" key="5">
    <source>
        <dbReference type="ARBA" id="ARBA00022990"/>
    </source>
</evidence>
<evidence type="ECO:0000313" key="13">
    <source>
        <dbReference type="Proteomes" id="UP000308730"/>
    </source>
</evidence>
<keyword evidence="4" id="KW-0832">Ubl conjugation</keyword>
<evidence type="ECO:0000256" key="4">
    <source>
        <dbReference type="ARBA" id="ARBA00022843"/>
    </source>
</evidence>
<organism evidence="12 13">
    <name type="scientific">Antrodiella citrinella</name>
    <dbReference type="NCBI Taxonomy" id="2447956"/>
    <lineage>
        <taxon>Eukaryota</taxon>
        <taxon>Fungi</taxon>
        <taxon>Dikarya</taxon>
        <taxon>Basidiomycota</taxon>
        <taxon>Agaricomycotina</taxon>
        <taxon>Agaricomycetes</taxon>
        <taxon>Polyporales</taxon>
        <taxon>Steccherinaceae</taxon>
        <taxon>Antrodiella</taxon>
    </lineage>
</organism>
<dbReference type="InterPro" id="IPR028364">
    <property type="entry name" value="Ribosomal_uL1/biogenesis"/>
</dbReference>
<protein>
    <recommendedName>
        <fullName evidence="10">Ribosomal L1 domain-containing protein 1</fullName>
    </recommendedName>
</protein>
<accession>A0A4S4MW50</accession>
<evidence type="ECO:0000256" key="3">
    <source>
        <dbReference type="ARBA" id="ARBA00022553"/>
    </source>
</evidence>
<name>A0A4S4MW50_9APHY</name>
<dbReference type="InterPro" id="IPR016095">
    <property type="entry name" value="Ribosomal_uL1_3-a/b-sand"/>
</dbReference>
<dbReference type="FunFam" id="3.40.50.790:FF:000004">
    <property type="entry name" value="Ribosomal L1 domain-containing 1-like 1"/>
    <property type="match status" value="1"/>
</dbReference>
<comment type="function">
    <text evidence="8">Regulates cellular senescence through inhibition of PTEN translation. Acts as a pro-apoptotic regulator in response to DNA damage.</text>
</comment>
<dbReference type="EMBL" id="SGPM01000075">
    <property type="protein sequence ID" value="THH30586.1"/>
    <property type="molecule type" value="Genomic_DNA"/>
</dbReference>
<keyword evidence="2" id="KW-1017">Isopeptide bond</keyword>
<dbReference type="OrthoDB" id="10251727at2759"/>
<dbReference type="Proteomes" id="UP000308730">
    <property type="component" value="Unassembled WGS sequence"/>
</dbReference>
<comment type="caution">
    <text evidence="12">The sequence shown here is derived from an EMBL/GenBank/DDBJ whole genome shotgun (WGS) entry which is preliminary data.</text>
</comment>
<comment type="similarity">
    <text evidence="9">Belongs to the universal ribosomal protein uL1 family. Highly divergent.</text>
</comment>
<dbReference type="InterPro" id="IPR023674">
    <property type="entry name" value="Ribosomal_uL1-like"/>
</dbReference>
<evidence type="ECO:0000313" key="12">
    <source>
        <dbReference type="EMBL" id="THH30586.1"/>
    </source>
</evidence>
<reference evidence="12 13" key="1">
    <citation type="submission" date="2019-02" db="EMBL/GenBank/DDBJ databases">
        <title>Genome sequencing of the rare red list fungi Antrodiella citrinella (Flaviporus citrinellus).</title>
        <authorList>
            <person name="Buettner E."/>
            <person name="Kellner H."/>
        </authorList>
    </citation>
    <scope>NUCLEOTIDE SEQUENCE [LARGE SCALE GENOMIC DNA]</scope>
    <source>
        <strain evidence="12 13">DSM 108506</strain>
    </source>
</reference>
<feature type="compositionally biased region" description="Low complexity" evidence="11">
    <location>
        <begin position="398"/>
        <end position="409"/>
    </location>
</feature>
<feature type="region of interest" description="Disordered" evidence="11">
    <location>
        <begin position="286"/>
        <end position="481"/>
    </location>
</feature>
<evidence type="ECO:0000256" key="7">
    <source>
        <dbReference type="ARBA" id="ARBA00023242"/>
    </source>
</evidence>
<dbReference type="Gene3D" id="3.40.50.790">
    <property type="match status" value="1"/>
</dbReference>
<evidence type="ECO:0000256" key="10">
    <source>
        <dbReference type="ARBA" id="ARBA00070787"/>
    </source>
</evidence>
<comment type="subcellular location">
    <subcellularLocation>
        <location evidence="1">Nucleus</location>
        <location evidence="1">Nucleolus</location>
    </subcellularLocation>
</comment>
<dbReference type="GO" id="GO:0005730">
    <property type="term" value="C:nucleolus"/>
    <property type="evidence" value="ECO:0007669"/>
    <property type="project" value="UniProtKB-SubCell"/>
</dbReference>
<dbReference type="Pfam" id="PF00687">
    <property type="entry name" value="Ribosomal_L1"/>
    <property type="match status" value="1"/>
</dbReference>
<proteinExistence type="inferred from homology"/>
<keyword evidence="6" id="KW-0175">Coiled coil</keyword>
<gene>
    <name evidence="12" type="ORF">EUX98_g3593</name>
</gene>
<sequence length="481" mass="52402">MAKNAPELIDEHVSVPQVQRAIDALLTHVQKIQEEKAKTELQLGREQHVWLNLTVKQMQAEKKLKPFKIPIVHPLVDPREASICLITKDPQREYKDLLETHKIKFISRVVGVTKLRGKFKGYEEKRMLLEENGMFLADERVIPLLPALLGKKFFQAKKQPIPVCLTRKDLKGELERAISSTYFHQNQGTCSSIKIGVLSQSSSQVLANLQSALPAVIKHIKGGWDNVQSLHIKTSSSVSLPIWTCELGSADGGRWDGLVAEDVDMSGSDDGSDDEAGADAIAEKEVELVAEGKTNKGKKRAAEEEAPTPKKKKAKAEAVGPEASTPAVTLAKDVSTSKVSKPKAQKKKTLEPQVEPKIVETSSKSSNKATSMPKLPKGKKAKKSDELAPEPVVEEIAVEAVSEVVSSPKVPKEKRKKTKAKAAESVPDATPAVEVSAPPTPTPKELKQKRSAVSGNNKNKKRKPSGQTAKETLLGKKGLKA</sequence>
<feature type="compositionally biased region" description="Polar residues" evidence="11">
    <location>
        <begin position="360"/>
        <end position="370"/>
    </location>
</feature>
<evidence type="ECO:0000256" key="1">
    <source>
        <dbReference type="ARBA" id="ARBA00004604"/>
    </source>
</evidence>
<keyword evidence="5" id="KW-0007">Acetylation</keyword>